<organism evidence="1 2">
    <name type="scientific">Haloferula rosea</name>
    <dbReference type="NCBI Taxonomy" id="490093"/>
    <lineage>
        <taxon>Bacteria</taxon>
        <taxon>Pseudomonadati</taxon>
        <taxon>Verrucomicrobiota</taxon>
        <taxon>Verrucomicrobiia</taxon>
        <taxon>Verrucomicrobiales</taxon>
        <taxon>Verrucomicrobiaceae</taxon>
        <taxon>Haloferula</taxon>
    </lineage>
</organism>
<reference evidence="1" key="1">
    <citation type="submission" date="2021-01" db="EMBL/GenBank/DDBJ databases">
        <title>Modified the classification status of verrucomicrobia.</title>
        <authorList>
            <person name="Feng X."/>
        </authorList>
    </citation>
    <scope>NUCLEOTIDE SEQUENCE</scope>
    <source>
        <strain evidence="1">KCTC 22201</strain>
    </source>
</reference>
<sequence>MAEVREIVGSASTPDLPSCRIRPTLCPMNASQLAELLHRRLSIIGDHEWRDRDPDGQFAALKEVSEAIDRWHREHRHEIDARLDHFLTGASYEKALRYVESEGSWRGH</sequence>
<dbReference type="Proteomes" id="UP000658278">
    <property type="component" value="Unassembled WGS sequence"/>
</dbReference>
<evidence type="ECO:0000313" key="1">
    <source>
        <dbReference type="EMBL" id="MBK1827468.1"/>
    </source>
</evidence>
<evidence type="ECO:0000313" key="2">
    <source>
        <dbReference type="Proteomes" id="UP000658278"/>
    </source>
</evidence>
<dbReference type="AlphaFoldDB" id="A0A934RB98"/>
<accession>A0A934RB98</accession>
<dbReference type="EMBL" id="JAENII010000007">
    <property type="protein sequence ID" value="MBK1827468.1"/>
    <property type="molecule type" value="Genomic_DNA"/>
</dbReference>
<protein>
    <submittedName>
        <fullName evidence="1">Uncharacterized protein</fullName>
    </submittedName>
</protein>
<comment type="caution">
    <text evidence="1">The sequence shown here is derived from an EMBL/GenBank/DDBJ whole genome shotgun (WGS) entry which is preliminary data.</text>
</comment>
<proteinExistence type="predicted"/>
<gene>
    <name evidence="1" type="ORF">JIN81_10570</name>
</gene>
<keyword evidence="2" id="KW-1185">Reference proteome</keyword>
<name>A0A934RB98_9BACT</name>